<keyword evidence="8" id="KW-0862">Zinc</keyword>
<dbReference type="GO" id="GO:0046514">
    <property type="term" value="P:ceramide catabolic process"/>
    <property type="evidence" value="ECO:0007669"/>
    <property type="project" value="TreeGrafter"/>
</dbReference>
<dbReference type="GO" id="GO:0046872">
    <property type="term" value="F:metal ion binding"/>
    <property type="evidence" value="ECO:0007669"/>
    <property type="project" value="UniProtKB-KW"/>
</dbReference>
<dbReference type="OrthoDB" id="187171at2759"/>
<dbReference type="GO" id="GO:0016811">
    <property type="term" value="F:hydrolase activity, acting on carbon-nitrogen (but not peptide) bonds, in linear amides"/>
    <property type="evidence" value="ECO:0007669"/>
    <property type="project" value="InterPro"/>
</dbReference>
<dbReference type="Proteomes" id="UP000501346">
    <property type="component" value="Chromosome SeIV-SeII"/>
</dbReference>
<comment type="subcellular location">
    <subcellularLocation>
        <location evidence="1">Membrane</location>
        <topology evidence="1">Multi-pass membrane protein</topology>
    </subcellularLocation>
</comment>
<comment type="cofactor">
    <cofactor evidence="8">
        <name>Zn(2+)</name>
        <dbReference type="ChEBI" id="CHEBI:29105"/>
    </cofactor>
</comment>
<comment type="similarity">
    <text evidence="2">Belongs to the alkaline ceramidase family.</text>
</comment>
<feature type="transmembrane region" description="Helical" evidence="9">
    <location>
        <begin position="136"/>
        <end position="156"/>
    </location>
</feature>
<dbReference type="PANTHER" id="PTHR46187:SF3">
    <property type="entry name" value="ALKALINE CERAMIDASE 3"/>
    <property type="match status" value="1"/>
</dbReference>
<keyword evidence="5 9" id="KW-1133">Transmembrane helix</keyword>
<dbReference type="EMBL" id="CP049001">
    <property type="protein sequence ID" value="QID84356.1"/>
    <property type="molecule type" value="Genomic_DNA"/>
</dbReference>
<evidence type="ECO:0000256" key="9">
    <source>
        <dbReference type="SAM" id="Phobius"/>
    </source>
</evidence>
<dbReference type="GO" id="GO:0005789">
    <property type="term" value="C:endoplasmic reticulum membrane"/>
    <property type="evidence" value="ECO:0007669"/>
    <property type="project" value="TreeGrafter"/>
</dbReference>
<name>A0A6C1E4T0_SACPS</name>
<keyword evidence="4" id="KW-0378">Hydrolase</keyword>
<evidence type="ECO:0000256" key="7">
    <source>
        <dbReference type="PIRSR" id="PIRSR608901-1"/>
    </source>
</evidence>
<feature type="transmembrane region" description="Helical" evidence="9">
    <location>
        <begin position="243"/>
        <end position="262"/>
    </location>
</feature>
<dbReference type="GO" id="GO:0046513">
    <property type="term" value="P:ceramide biosynthetic process"/>
    <property type="evidence" value="ECO:0007669"/>
    <property type="project" value="TreeGrafter"/>
</dbReference>
<keyword evidence="7" id="KW-0479">Metal-binding</keyword>
<organism evidence="10 11">
    <name type="scientific">Saccharomyces pastorianus</name>
    <name type="common">Lager yeast</name>
    <name type="synonym">Saccharomyces cerevisiae x Saccharomyces eubayanus</name>
    <dbReference type="NCBI Taxonomy" id="27292"/>
    <lineage>
        <taxon>Eukaryota</taxon>
        <taxon>Fungi</taxon>
        <taxon>Dikarya</taxon>
        <taxon>Ascomycota</taxon>
        <taxon>Saccharomycotina</taxon>
        <taxon>Saccharomycetes</taxon>
        <taxon>Saccharomycetales</taxon>
        <taxon>Saccharomycetaceae</taxon>
        <taxon>Saccharomyces</taxon>
    </lineage>
</organism>
<sequence>MGRFRWDYPENSVSGFWGETTSTIDWCEENYVVSPYIAEWSNTLTNSVFILSAVYTTYSAYKNKLEKRFLLIGFGYGLVGVGSLLFHMTLKYRFQLLDELPMIYAMCVPTWSLVCEAKEALLNGDNQRKVPLFEQIFIGLIIAVAVTTASILYVIYKNVDIHQILFGVQIVVVAAAAVILTYRYVHDPLAKRNLRTSMALGAVLFLSGYISWLLDIHLCSFWVYVRRSILALPLGVLLELHGWWHILTGMGIYFYIVSLEHLRVITLNVSSDYLFIWRWKVFPELVRKGRNPSTRYSLELFGPYVENQSVEANKKKN</sequence>
<dbReference type="PANTHER" id="PTHR46187">
    <property type="entry name" value="ALKALINE CERAMIDASE 3"/>
    <property type="match status" value="1"/>
</dbReference>
<dbReference type="Pfam" id="PF05875">
    <property type="entry name" value="Ceramidase"/>
    <property type="match status" value="1"/>
</dbReference>
<evidence type="ECO:0000256" key="2">
    <source>
        <dbReference type="ARBA" id="ARBA00009780"/>
    </source>
</evidence>
<keyword evidence="11" id="KW-1185">Reference proteome</keyword>
<feature type="binding site" evidence="8">
    <location>
        <position position="87"/>
    </location>
    <ligand>
        <name>Zn(2+)</name>
        <dbReference type="ChEBI" id="CHEBI:29105"/>
        <note>catalytic</note>
    </ligand>
</feature>
<evidence type="ECO:0000256" key="5">
    <source>
        <dbReference type="ARBA" id="ARBA00022989"/>
    </source>
</evidence>
<feature type="transmembrane region" description="Helical" evidence="9">
    <location>
        <begin position="197"/>
        <end position="223"/>
    </location>
</feature>
<feature type="binding site" evidence="7">
    <location>
        <position position="26"/>
    </location>
    <ligand>
        <name>Ca(2+)</name>
        <dbReference type="ChEBI" id="CHEBI:29108"/>
    </ligand>
</feature>
<evidence type="ECO:0000256" key="3">
    <source>
        <dbReference type="ARBA" id="ARBA00022692"/>
    </source>
</evidence>
<dbReference type="AlphaFoldDB" id="A0A6C1E4T0"/>
<feature type="transmembrane region" description="Helical" evidence="9">
    <location>
        <begin position="162"/>
        <end position="185"/>
    </location>
</feature>
<protein>
    <submittedName>
        <fullName evidence="10">Alkaline ceramidase</fullName>
    </submittedName>
</protein>
<dbReference type="InterPro" id="IPR008901">
    <property type="entry name" value="ACER"/>
</dbReference>
<evidence type="ECO:0000256" key="6">
    <source>
        <dbReference type="ARBA" id="ARBA00023136"/>
    </source>
</evidence>
<feature type="transmembrane region" description="Helical" evidence="9">
    <location>
        <begin position="102"/>
        <end position="124"/>
    </location>
</feature>
<feature type="transmembrane region" description="Helical" evidence="9">
    <location>
        <begin position="69"/>
        <end position="90"/>
    </location>
</feature>
<evidence type="ECO:0000313" key="10">
    <source>
        <dbReference type="EMBL" id="QID84356.1"/>
    </source>
</evidence>
<keyword evidence="7" id="KW-0106">Calcium</keyword>
<feature type="binding site" evidence="8">
    <location>
        <position position="245"/>
    </location>
    <ligand>
        <name>Zn(2+)</name>
        <dbReference type="ChEBI" id="CHEBI:29105"/>
        <note>catalytic</note>
    </ligand>
</feature>
<feature type="binding site" evidence="7">
    <location>
        <position position="30"/>
    </location>
    <ligand>
        <name>Ca(2+)</name>
        <dbReference type="ChEBI" id="CHEBI:29108"/>
    </ligand>
</feature>
<feature type="binding site" evidence="7">
    <location>
        <position position="39"/>
    </location>
    <ligand>
        <name>Ca(2+)</name>
        <dbReference type="ChEBI" id="CHEBI:29108"/>
    </ligand>
</feature>
<evidence type="ECO:0000313" key="11">
    <source>
        <dbReference type="Proteomes" id="UP000501346"/>
    </source>
</evidence>
<evidence type="ECO:0000256" key="1">
    <source>
        <dbReference type="ARBA" id="ARBA00004141"/>
    </source>
</evidence>
<gene>
    <name evidence="10" type="primary">YPC1_2</name>
    <name evidence="10" type="ORF">GRS66_006857</name>
</gene>
<accession>A0A6C1E4T0</accession>
<reference evidence="10 11" key="1">
    <citation type="journal article" date="2019" name="BMC Genomics">
        <title>Chromosome level assembly and comparative genome analysis confirm lager-brewing yeasts originated from a single hybridization.</title>
        <authorList>
            <person name="Salazar A.N."/>
            <person name="Gorter de Vries A.R."/>
            <person name="van den Broek M."/>
            <person name="Brouwers N."/>
            <person name="de la Torre Cortes P."/>
            <person name="Kuijpers N.G.A."/>
            <person name="Daran J.G."/>
            <person name="Abeel T."/>
        </authorList>
    </citation>
    <scope>NUCLEOTIDE SEQUENCE [LARGE SCALE GENOMIC DNA]</scope>
    <source>
        <strain evidence="10 11">CBS 1483</strain>
    </source>
</reference>
<evidence type="ECO:0000256" key="4">
    <source>
        <dbReference type="ARBA" id="ARBA00022801"/>
    </source>
</evidence>
<feature type="binding site" evidence="8">
    <location>
        <position position="241"/>
    </location>
    <ligand>
        <name>Zn(2+)</name>
        <dbReference type="ChEBI" id="CHEBI:29105"/>
        <note>catalytic</note>
    </ligand>
</feature>
<feature type="binding site" evidence="7">
    <location>
        <position position="25"/>
    </location>
    <ligand>
        <name>Ca(2+)</name>
        <dbReference type="ChEBI" id="CHEBI:29108"/>
    </ligand>
</feature>
<feature type="binding site" evidence="7">
    <location>
        <position position="28"/>
    </location>
    <ligand>
        <name>Ca(2+)</name>
        <dbReference type="ChEBI" id="CHEBI:29108"/>
    </ligand>
</feature>
<evidence type="ECO:0000256" key="8">
    <source>
        <dbReference type="PIRSR" id="PIRSR608901-2"/>
    </source>
</evidence>
<keyword evidence="3 9" id="KW-0812">Transmembrane</keyword>
<keyword evidence="6 9" id="KW-0472">Membrane</keyword>
<proteinExistence type="inferred from homology"/>